<dbReference type="EMBL" id="CAJVPU010020032">
    <property type="protein sequence ID" value="CAG8674646.1"/>
    <property type="molecule type" value="Genomic_DNA"/>
</dbReference>
<protein>
    <submittedName>
        <fullName evidence="1">10677_t:CDS:1</fullName>
    </submittedName>
</protein>
<gene>
    <name evidence="1" type="ORF">DHETER_LOCUS10340</name>
</gene>
<dbReference type="Proteomes" id="UP000789702">
    <property type="component" value="Unassembled WGS sequence"/>
</dbReference>
<comment type="caution">
    <text evidence="1">The sequence shown here is derived from an EMBL/GenBank/DDBJ whole genome shotgun (WGS) entry which is preliminary data.</text>
</comment>
<sequence length="116" mass="13261">MGCSHHKWSIYFKILDELANKSNKATICFACLEAMGSKAKKITNKANLCYNHLKSCPYFAQKYSSEELEKILLTLNLPLSDNIQQQFERYLIHGTVASGLPFKWIQDEDIVAAFKL</sequence>
<evidence type="ECO:0000313" key="2">
    <source>
        <dbReference type="Proteomes" id="UP000789702"/>
    </source>
</evidence>
<accession>A0ACA9NWJ8</accession>
<reference evidence="1" key="1">
    <citation type="submission" date="2021-06" db="EMBL/GenBank/DDBJ databases">
        <authorList>
            <person name="Kallberg Y."/>
            <person name="Tangrot J."/>
            <person name="Rosling A."/>
        </authorList>
    </citation>
    <scope>NUCLEOTIDE SEQUENCE</scope>
    <source>
        <strain evidence="1">IL203A</strain>
    </source>
</reference>
<proteinExistence type="predicted"/>
<feature type="non-terminal residue" evidence="1">
    <location>
        <position position="116"/>
    </location>
</feature>
<keyword evidence="2" id="KW-1185">Reference proteome</keyword>
<name>A0ACA9NWJ8_9GLOM</name>
<evidence type="ECO:0000313" key="1">
    <source>
        <dbReference type="EMBL" id="CAG8674646.1"/>
    </source>
</evidence>
<organism evidence="1 2">
    <name type="scientific">Dentiscutata heterogama</name>
    <dbReference type="NCBI Taxonomy" id="1316150"/>
    <lineage>
        <taxon>Eukaryota</taxon>
        <taxon>Fungi</taxon>
        <taxon>Fungi incertae sedis</taxon>
        <taxon>Mucoromycota</taxon>
        <taxon>Glomeromycotina</taxon>
        <taxon>Glomeromycetes</taxon>
        <taxon>Diversisporales</taxon>
        <taxon>Gigasporaceae</taxon>
        <taxon>Dentiscutata</taxon>
    </lineage>
</organism>